<dbReference type="Gramene" id="Kaladp0079s0018.1.v1.1">
    <property type="protein sequence ID" value="Kaladp0079s0018.1.v1.1"/>
    <property type="gene ID" value="Kaladp0079s0018.v1.1"/>
</dbReference>
<dbReference type="EnsemblPlants" id="Kaladp0079s0018.1.v1.1">
    <property type="protein sequence ID" value="Kaladp0079s0018.1.v1.1"/>
    <property type="gene ID" value="Kaladp0079s0018.v1.1"/>
</dbReference>
<name>A0A7N0UNJ6_KALFE</name>
<evidence type="ECO:0000313" key="2">
    <source>
        <dbReference type="Proteomes" id="UP000594263"/>
    </source>
</evidence>
<organism evidence="1 2">
    <name type="scientific">Kalanchoe fedtschenkoi</name>
    <name type="common">Lavender scallops</name>
    <name type="synonym">South American air plant</name>
    <dbReference type="NCBI Taxonomy" id="63787"/>
    <lineage>
        <taxon>Eukaryota</taxon>
        <taxon>Viridiplantae</taxon>
        <taxon>Streptophyta</taxon>
        <taxon>Embryophyta</taxon>
        <taxon>Tracheophyta</taxon>
        <taxon>Spermatophyta</taxon>
        <taxon>Magnoliopsida</taxon>
        <taxon>eudicotyledons</taxon>
        <taxon>Gunneridae</taxon>
        <taxon>Pentapetalae</taxon>
        <taxon>Saxifragales</taxon>
        <taxon>Crassulaceae</taxon>
        <taxon>Kalanchoe</taxon>
    </lineage>
</organism>
<reference evidence="1" key="1">
    <citation type="submission" date="2021-01" db="UniProtKB">
        <authorList>
            <consortium name="EnsemblPlants"/>
        </authorList>
    </citation>
    <scope>IDENTIFICATION</scope>
</reference>
<dbReference type="AlphaFoldDB" id="A0A7N0UNJ6"/>
<proteinExistence type="predicted"/>
<dbReference type="Proteomes" id="UP000594263">
    <property type="component" value="Unplaced"/>
</dbReference>
<dbReference type="InterPro" id="IPR038718">
    <property type="entry name" value="SNF2-like_sf"/>
</dbReference>
<dbReference type="Gene3D" id="3.40.50.10810">
    <property type="entry name" value="Tandem AAA-ATPase domain"/>
    <property type="match status" value="1"/>
</dbReference>
<dbReference type="OMA" id="LNCIAEI"/>
<keyword evidence="2" id="KW-1185">Reference proteome</keyword>
<sequence length="79" mass="8925">MRYEQRLITAAKIVLDRDNDAAGDQPLNCAEIGVTATLKPHQVEGVKWLIRRYKTGVNVILGTISPSRWVACHFSYRRG</sequence>
<accession>A0A7N0UNJ6</accession>
<evidence type="ECO:0000313" key="1">
    <source>
        <dbReference type="EnsemblPlants" id="Kaladp0079s0018.1.v1.1"/>
    </source>
</evidence>
<protein>
    <submittedName>
        <fullName evidence="1">Uncharacterized protein</fullName>
    </submittedName>
</protein>